<evidence type="ECO:0000256" key="5">
    <source>
        <dbReference type="ARBA" id="ARBA00022822"/>
    </source>
</evidence>
<dbReference type="RefSeq" id="WP_066266319.1">
    <property type="nucleotide sequence ID" value="NZ_JARMAB010000028.1"/>
</dbReference>
<evidence type="ECO:0000256" key="1">
    <source>
        <dbReference type="ARBA" id="ARBA00001633"/>
    </source>
</evidence>
<dbReference type="PANTHER" id="PTHR22854:SF2">
    <property type="entry name" value="INDOLE-3-GLYCEROL-PHOSPHATE SYNTHASE"/>
    <property type="match status" value="1"/>
</dbReference>
<keyword evidence="11" id="KW-1185">Reference proteome</keyword>
<evidence type="ECO:0000256" key="3">
    <source>
        <dbReference type="ARBA" id="ARBA00022605"/>
    </source>
</evidence>
<dbReference type="HAMAP" id="MF_00134_A">
    <property type="entry name" value="IGPS_A"/>
    <property type="match status" value="1"/>
</dbReference>
<dbReference type="Gene3D" id="3.20.20.70">
    <property type="entry name" value="Aldolase class I"/>
    <property type="match status" value="1"/>
</dbReference>
<comment type="catalytic activity">
    <reaction evidence="1 8">
        <text>1-(2-carboxyphenylamino)-1-deoxy-D-ribulose 5-phosphate + H(+) = (1S,2R)-1-C-(indol-3-yl)glycerol 3-phosphate + CO2 + H2O</text>
        <dbReference type="Rhea" id="RHEA:23476"/>
        <dbReference type="ChEBI" id="CHEBI:15377"/>
        <dbReference type="ChEBI" id="CHEBI:15378"/>
        <dbReference type="ChEBI" id="CHEBI:16526"/>
        <dbReference type="ChEBI" id="CHEBI:58613"/>
        <dbReference type="ChEBI" id="CHEBI:58866"/>
        <dbReference type="EC" id="4.1.1.48"/>
    </reaction>
</comment>
<keyword evidence="4 8" id="KW-0210">Decarboxylase</keyword>
<comment type="caution">
    <text evidence="10">The sequence shown here is derived from an EMBL/GenBank/DDBJ whole genome shotgun (WGS) entry which is preliminary data.</text>
</comment>
<dbReference type="HAMAP" id="MF_00134_B">
    <property type="entry name" value="IGPS_B"/>
    <property type="match status" value="1"/>
</dbReference>
<gene>
    <name evidence="8 10" type="primary">trpC</name>
    <name evidence="10" type="ORF">P4T90_18235</name>
</gene>
<protein>
    <recommendedName>
        <fullName evidence="8">Indole-3-glycerol phosphate synthase</fullName>
        <shortName evidence="8">IGPS</shortName>
        <ecNumber evidence="8">4.1.1.48</ecNumber>
    </recommendedName>
</protein>
<name>A0ABU6ML11_9BACI</name>
<dbReference type="EC" id="4.1.1.48" evidence="8"/>
<evidence type="ECO:0000259" key="9">
    <source>
        <dbReference type="Pfam" id="PF00218"/>
    </source>
</evidence>
<dbReference type="SUPFAM" id="SSF51366">
    <property type="entry name" value="Ribulose-phoshate binding barrel"/>
    <property type="match status" value="1"/>
</dbReference>
<dbReference type="NCBIfam" id="NF001377">
    <property type="entry name" value="PRK00278.2-4"/>
    <property type="match status" value="1"/>
</dbReference>
<dbReference type="NCBIfam" id="NF001371">
    <property type="entry name" value="PRK00278.1-3"/>
    <property type="match status" value="1"/>
</dbReference>
<evidence type="ECO:0000256" key="8">
    <source>
        <dbReference type="HAMAP-Rule" id="MF_00134"/>
    </source>
</evidence>
<dbReference type="InterPro" id="IPR011060">
    <property type="entry name" value="RibuloseP-bd_barrel"/>
</dbReference>
<dbReference type="CDD" id="cd00331">
    <property type="entry name" value="IGPS"/>
    <property type="match status" value="1"/>
</dbReference>
<keyword evidence="7 8" id="KW-0456">Lyase</keyword>
<evidence type="ECO:0000256" key="4">
    <source>
        <dbReference type="ARBA" id="ARBA00022793"/>
    </source>
</evidence>
<proteinExistence type="inferred from homology"/>
<keyword evidence="3 8" id="KW-0028">Amino-acid biosynthesis</keyword>
<keyword evidence="6 8" id="KW-0057">Aromatic amino acid biosynthesis</keyword>
<evidence type="ECO:0000313" key="11">
    <source>
        <dbReference type="Proteomes" id="UP001341444"/>
    </source>
</evidence>
<feature type="domain" description="Indole-3-glycerol phosphate synthase" evidence="9">
    <location>
        <begin position="4"/>
        <end position="254"/>
    </location>
</feature>
<dbReference type="Proteomes" id="UP001341444">
    <property type="component" value="Unassembled WGS sequence"/>
</dbReference>
<dbReference type="GO" id="GO:0004425">
    <property type="term" value="F:indole-3-glycerol-phosphate synthase activity"/>
    <property type="evidence" value="ECO:0007669"/>
    <property type="project" value="UniProtKB-EC"/>
</dbReference>
<evidence type="ECO:0000256" key="6">
    <source>
        <dbReference type="ARBA" id="ARBA00023141"/>
    </source>
</evidence>
<sequence length="264" mass="29296">MTILDTILKEKEKEVALLKEQGENYPEALPKKKIPSFYETFQQSKTMSIISEIKRASPSKGDINAGVDPVEQAKLYEENGAGAISVLTDQAFFKGTMDDLYAVRQAVSLPILCKDFVIDRVQIDRAKAYGANIILLIVAALPKEQLKSLYDYARSRDLEVLVEVHNEMELIVAREIGANIIGINNRDLKTFQVSLETTECLADLVEDPSILLISESGIQTRKDAEKVRDSGAKGLLVGETLMRSGDIKKTIEDLKVPYSLPSAY</sequence>
<dbReference type="Pfam" id="PF00218">
    <property type="entry name" value="IGPS"/>
    <property type="match status" value="1"/>
</dbReference>
<comment type="similarity">
    <text evidence="8">Belongs to the TrpC family.</text>
</comment>
<evidence type="ECO:0000256" key="7">
    <source>
        <dbReference type="ARBA" id="ARBA00023239"/>
    </source>
</evidence>
<evidence type="ECO:0000313" key="10">
    <source>
        <dbReference type="EMBL" id="MED1204989.1"/>
    </source>
</evidence>
<evidence type="ECO:0000256" key="2">
    <source>
        <dbReference type="ARBA" id="ARBA00004696"/>
    </source>
</evidence>
<keyword evidence="5 8" id="KW-0822">Tryptophan biosynthesis</keyword>
<dbReference type="InterPro" id="IPR001468">
    <property type="entry name" value="Indole-3-GlycerolPSynthase_CS"/>
</dbReference>
<dbReference type="InterPro" id="IPR013785">
    <property type="entry name" value="Aldolase_TIM"/>
</dbReference>
<dbReference type="PANTHER" id="PTHR22854">
    <property type="entry name" value="TRYPTOPHAN BIOSYNTHESIS PROTEIN"/>
    <property type="match status" value="1"/>
</dbReference>
<dbReference type="PROSITE" id="PS00614">
    <property type="entry name" value="IGPS"/>
    <property type="match status" value="1"/>
</dbReference>
<reference evidence="10 11" key="1">
    <citation type="submission" date="2023-03" db="EMBL/GenBank/DDBJ databases">
        <title>Bacillus Genome Sequencing.</title>
        <authorList>
            <person name="Dunlap C."/>
        </authorList>
    </citation>
    <scope>NUCLEOTIDE SEQUENCE [LARGE SCALE GENOMIC DNA]</scope>
    <source>
        <strain evidence="10 11">B-23453</strain>
    </source>
</reference>
<dbReference type="InterPro" id="IPR013798">
    <property type="entry name" value="Indole-3-glycerol_P_synth_dom"/>
</dbReference>
<comment type="pathway">
    <text evidence="2 8">Amino-acid biosynthesis; L-tryptophan biosynthesis; L-tryptophan from chorismate: step 4/5.</text>
</comment>
<dbReference type="EMBL" id="JARMAB010000028">
    <property type="protein sequence ID" value="MED1204989.1"/>
    <property type="molecule type" value="Genomic_DNA"/>
</dbReference>
<accession>A0ABU6ML11</accession>
<dbReference type="InterPro" id="IPR045186">
    <property type="entry name" value="Indole-3-glycerol_P_synth"/>
</dbReference>
<organism evidence="10 11">
    <name type="scientific">Heyndrickxia acidicola</name>
    <dbReference type="NCBI Taxonomy" id="209389"/>
    <lineage>
        <taxon>Bacteria</taxon>
        <taxon>Bacillati</taxon>
        <taxon>Bacillota</taxon>
        <taxon>Bacilli</taxon>
        <taxon>Bacillales</taxon>
        <taxon>Bacillaceae</taxon>
        <taxon>Heyndrickxia</taxon>
    </lineage>
</organism>